<dbReference type="EMBL" id="CP019154">
    <property type="protein sequence ID" value="AUG47117.1"/>
    <property type="molecule type" value="Genomic_DNA"/>
</dbReference>
<dbReference type="KEGG" id="hta:BVU17_06085"/>
<keyword evidence="3" id="KW-1185">Reference proteome</keyword>
<protein>
    <submittedName>
        <fullName evidence="2">Uncharacterized protein</fullName>
    </submittedName>
</protein>
<feature type="compositionally biased region" description="Polar residues" evidence="1">
    <location>
        <begin position="130"/>
        <end position="139"/>
    </location>
</feature>
<evidence type="ECO:0000313" key="3">
    <source>
        <dbReference type="Proteomes" id="UP000242917"/>
    </source>
</evidence>
<accession>A0A2H4ZXF3</accession>
<sequence>MWDYIEVPGVRGETVSSDSERTTVRTYIPAYQKEQWQAHAEELDMSQSEFVRTMVQAGRSGFEPAVSETAESDAIESDSEKPRSPGATPGGDGLKDRVRDILADGEYYEWDDLLAELTDDIEERLEDTLQELQSNNEVQYSGRHGGYVRDE</sequence>
<organism evidence="2 3">
    <name type="scientific">Haloarcula taiwanensis</name>
    <dbReference type="NCBI Taxonomy" id="1932004"/>
    <lineage>
        <taxon>Archaea</taxon>
        <taxon>Methanobacteriati</taxon>
        <taxon>Methanobacteriota</taxon>
        <taxon>Stenosarchaea group</taxon>
        <taxon>Halobacteria</taxon>
        <taxon>Halobacteriales</taxon>
        <taxon>Haloarculaceae</taxon>
        <taxon>Haloarcula</taxon>
    </lineage>
</organism>
<dbReference type="AlphaFoldDB" id="A0A2H4ZXF3"/>
<evidence type="ECO:0000313" key="2">
    <source>
        <dbReference type="EMBL" id="AUG47117.1"/>
    </source>
</evidence>
<reference evidence="2 3" key="1">
    <citation type="submission" date="2017-01" db="EMBL/GenBank/DDBJ databases">
        <title>A Red Light-Sensitive Sensory Rhodopsin I From Haloarcula taiwanensis, A New Haloarchaeon Isolated From Taiwan.</title>
        <authorList>
            <person name="Yang C.-S."/>
            <person name="Han Y.-A."/>
            <person name="Chen P.-C."/>
            <person name="Ng W.V."/>
            <person name="Chen T.-W."/>
        </authorList>
    </citation>
    <scope>NUCLEOTIDE SEQUENCE [LARGE SCALE GENOMIC DNA]</scope>
    <source>
        <strain evidence="2 3">Taiwanensis</strain>
    </source>
</reference>
<gene>
    <name evidence="2" type="ORF">BVU17_06085</name>
</gene>
<dbReference type="Pfam" id="PF19121">
    <property type="entry name" value="DUF5805"/>
    <property type="match status" value="1"/>
</dbReference>
<proteinExistence type="predicted"/>
<feature type="region of interest" description="Disordered" evidence="1">
    <location>
        <begin position="130"/>
        <end position="151"/>
    </location>
</feature>
<evidence type="ECO:0000256" key="1">
    <source>
        <dbReference type="SAM" id="MobiDB-lite"/>
    </source>
</evidence>
<feature type="region of interest" description="Disordered" evidence="1">
    <location>
        <begin position="60"/>
        <end position="97"/>
    </location>
</feature>
<dbReference type="Proteomes" id="UP000242917">
    <property type="component" value="Chromosome I"/>
</dbReference>
<feature type="region of interest" description="Disordered" evidence="1">
    <location>
        <begin position="1"/>
        <end position="20"/>
    </location>
</feature>
<dbReference type="InterPro" id="IPR043828">
    <property type="entry name" value="DUF5805"/>
</dbReference>
<name>A0A2H4ZXF3_9EURY</name>